<dbReference type="Gene3D" id="2.40.50.320">
    <property type="entry name" value="Copper binding periplasmic protein CusF"/>
    <property type="match status" value="1"/>
</dbReference>
<feature type="signal peptide" evidence="1">
    <location>
        <begin position="1"/>
        <end position="27"/>
    </location>
</feature>
<name>A0ABT8EG84_9BURK</name>
<keyword evidence="1" id="KW-0732">Signal</keyword>
<reference evidence="2" key="1">
    <citation type="submission" date="2021-11" db="EMBL/GenBank/DDBJ databases">
        <title>Draft genome sequence of Alcaligenes endophyticus type strain CCUG 75668T.</title>
        <authorList>
            <person name="Salva-Serra F."/>
            <person name="Duran R.E."/>
            <person name="Seeger M."/>
            <person name="Moore E.R.B."/>
            <person name="Jaen-Luchoro D."/>
        </authorList>
    </citation>
    <scope>NUCLEOTIDE SEQUENCE</scope>
    <source>
        <strain evidence="2">CCUG 75668</strain>
    </source>
</reference>
<dbReference type="InterPro" id="IPR042230">
    <property type="entry name" value="CusF_sf"/>
</dbReference>
<evidence type="ECO:0000313" key="2">
    <source>
        <dbReference type="EMBL" id="MDN4120293.1"/>
    </source>
</evidence>
<gene>
    <name evidence="2" type="ORF">LMS43_03205</name>
</gene>
<keyword evidence="3" id="KW-1185">Reference proteome</keyword>
<dbReference type="Pfam" id="PF11604">
    <property type="entry name" value="CusF_Ec"/>
    <property type="match status" value="1"/>
</dbReference>
<proteinExistence type="predicted"/>
<accession>A0ABT8EG84</accession>
<evidence type="ECO:0000256" key="1">
    <source>
        <dbReference type="SAM" id="SignalP"/>
    </source>
</evidence>
<evidence type="ECO:0000313" key="3">
    <source>
        <dbReference type="Proteomes" id="UP001168613"/>
    </source>
</evidence>
<dbReference type="InterPro" id="IPR021647">
    <property type="entry name" value="CusF_Ec"/>
</dbReference>
<dbReference type="EMBL" id="JAJHNU010000001">
    <property type="protein sequence ID" value="MDN4120293.1"/>
    <property type="molecule type" value="Genomic_DNA"/>
</dbReference>
<feature type="chain" id="PRO_5045723225" evidence="1">
    <location>
        <begin position="28"/>
        <end position="99"/>
    </location>
</feature>
<sequence length="99" mass="10384">MFAVNTRHIAAAVLAGLGMVTTISAQAQEARAKGEVRRIDAANGKITIKHGAIGQLELPAMTLVYLIEPALLVGIAPGDTVTFVAARKNDQYVVVSISK</sequence>
<comment type="caution">
    <text evidence="2">The sequence shown here is derived from an EMBL/GenBank/DDBJ whole genome shotgun (WGS) entry which is preliminary data.</text>
</comment>
<protein>
    <submittedName>
        <fullName evidence="2">Copper-binding protein</fullName>
    </submittedName>
</protein>
<dbReference type="Proteomes" id="UP001168613">
    <property type="component" value="Unassembled WGS sequence"/>
</dbReference>
<organism evidence="2 3">
    <name type="scientific">Alcaligenes endophyticus</name>
    <dbReference type="NCBI Taxonomy" id="1929088"/>
    <lineage>
        <taxon>Bacteria</taxon>
        <taxon>Pseudomonadati</taxon>
        <taxon>Pseudomonadota</taxon>
        <taxon>Betaproteobacteria</taxon>
        <taxon>Burkholderiales</taxon>
        <taxon>Alcaligenaceae</taxon>
        <taxon>Alcaligenes</taxon>
    </lineage>
</organism>